<accession>A0A3P7NNV3</accession>
<dbReference type="AlphaFoldDB" id="A0A3P7NNV3"/>
<keyword evidence="3" id="KW-1185">Reference proteome</keyword>
<gene>
    <name evidence="2" type="ORF">DILT_LOCUS6780</name>
</gene>
<sequence length="179" mass="19636">MRVVGVLLTVVAYILAVEVINDTAAPNMPFALVYNFNRTVESVTLGGISVSTGSPSNPCQPGKSCWQPLTAREYSVLWYSPDAGVGTIILKPLVLDKFASAIIIKDQEVVEGDGLVKELNLNVTEETEVLILYSEEVEHTDALGNVKYFDGGPEEVEQHLFFDPLRMSLMFNANMCFST</sequence>
<organism evidence="2 3">
    <name type="scientific">Dibothriocephalus latus</name>
    <name type="common">Fish tapeworm</name>
    <name type="synonym">Diphyllobothrium latum</name>
    <dbReference type="NCBI Taxonomy" id="60516"/>
    <lineage>
        <taxon>Eukaryota</taxon>
        <taxon>Metazoa</taxon>
        <taxon>Spiralia</taxon>
        <taxon>Lophotrochozoa</taxon>
        <taxon>Platyhelminthes</taxon>
        <taxon>Cestoda</taxon>
        <taxon>Eucestoda</taxon>
        <taxon>Diphyllobothriidea</taxon>
        <taxon>Diphyllobothriidae</taxon>
        <taxon>Dibothriocephalus</taxon>
    </lineage>
</organism>
<reference evidence="2 3" key="1">
    <citation type="submission" date="2018-11" db="EMBL/GenBank/DDBJ databases">
        <authorList>
            <consortium name="Pathogen Informatics"/>
        </authorList>
    </citation>
    <scope>NUCLEOTIDE SEQUENCE [LARGE SCALE GENOMIC DNA]</scope>
</reference>
<feature type="signal peptide" evidence="1">
    <location>
        <begin position="1"/>
        <end position="16"/>
    </location>
</feature>
<protein>
    <submittedName>
        <fullName evidence="2">Uncharacterized protein</fullName>
    </submittedName>
</protein>
<dbReference type="EMBL" id="UYRU01050331">
    <property type="protein sequence ID" value="VDN10949.1"/>
    <property type="molecule type" value="Genomic_DNA"/>
</dbReference>
<proteinExistence type="predicted"/>
<evidence type="ECO:0000313" key="3">
    <source>
        <dbReference type="Proteomes" id="UP000281553"/>
    </source>
</evidence>
<keyword evidence="1" id="KW-0732">Signal</keyword>
<feature type="chain" id="PRO_5018291226" evidence="1">
    <location>
        <begin position="17"/>
        <end position="179"/>
    </location>
</feature>
<name>A0A3P7NNV3_DIBLA</name>
<dbReference type="Proteomes" id="UP000281553">
    <property type="component" value="Unassembled WGS sequence"/>
</dbReference>
<evidence type="ECO:0000256" key="1">
    <source>
        <dbReference type="SAM" id="SignalP"/>
    </source>
</evidence>
<evidence type="ECO:0000313" key="2">
    <source>
        <dbReference type="EMBL" id="VDN10949.1"/>
    </source>
</evidence>